<dbReference type="AlphaFoldDB" id="R5LUI2"/>
<evidence type="ECO:0000313" key="6">
    <source>
        <dbReference type="Proteomes" id="UP000018300"/>
    </source>
</evidence>
<dbReference type="InterPro" id="IPR036291">
    <property type="entry name" value="NAD(P)-bd_dom_sf"/>
</dbReference>
<evidence type="ECO:0000313" key="5">
    <source>
        <dbReference type="EMBL" id="CCY76657.1"/>
    </source>
</evidence>
<dbReference type="PANTHER" id="PTHR22604:SF105">
    <property type="entry name" value="TRANS-1,2-DIHYDROBENZENE-1,2-DIOL DEHYDROGENASE"/>
    <property type="match status" value="1"/>
</dbReference>
<accession>R5LUI2</accession>
<dbReference type="EMBL" id="CAYU010000039">
    <property type="protein sequence ID" value="CCY76657.1"/>
    <property type="molecule type" value="Genomic_DNA"/>
</dbReference>
<dbReference type="Proteomes" id="UP000018300">
    <property type="component" value="Unassembled WGS sequence"/>
</dbReference>
<dbReference type="Pfam" id="PF22725">
    <property type="entry name" value="GFO_IDH_MocA_C3"/>
    <property type="match status" value="1"/>
</dbReference>
<gene>
    <name evidence="5" type="ORF">BN569_00355</name>
</gene>
<dbReference type="SUPFAM" id="SSF51735">
    <property type="entry name" value="NAD(P)-binding Rossmann-fold domains"/>
    <property type="match status" value="1"/>
</dbReference>
<evidence type="ECO:0000256" key="1">
    <source>
        <dbReference type="ARBA" id="ARBA00010928"/>
    </source>
</evidence>
<dbReference type="GO" id="GO:0000166">
    <property type="term" value="F:nucleotide binding"/>
    <property type="evidence" value="ECO:0007669"/>
    <property type="project" value="InterPro"/>
</dbReference>
<dbReference type="SUPFAM" id="SSF55347">
    <property type="entry name" value="Glyceraldehyde-3-phosphate dehydrogenase-like, C-terminal domain"/>
    <property type="match status" value="1"/>
</dbReference>
<evidence type="ECO:0000256" key="2">
    <source>
        <dbReference type="ARBA" id="ARBA00023002"/>
    </source>
</evidence>
<evidence type="ECO:0000259" key="3">
    <source>
        <dbReference type="Pfam" id="PF01408"/>
    </source>
</evidence>
<feature type="domain" description="Gfo/Idh/MocA-like oxidoreductase N-terminal" evidence="3">
    <location>
        <begin position="4"/>
        <end position="118"/>
    </location>
</feature>
<dbReference type="Gene3D" id="3.40.50.720">
    <property type="entry name" value="NAD(P)-binding Rossmann-like Domain"/>
    <property type="match status" value="1"/>
</dbReference>
<dbReference type="InterPro" id="IPR050984">
    <property type="entry name" value="Gfo/Idh/MocA_domain"/>
</dbReference>
<name>R5LUI2_9FIRM</name>
<comment type="similarity">
    <text evidence="1">Belongs to the Gfo/Idh/MocA family.</text>
</comment>
<protein>
    <submittedName>
        <fullName evidence="5">Oxidoreductase Gfo/Idh/MocA family</fullName>
    </submittedName>
</protein>
<dbReference type="Gene3D" id="3.30.360.10">
    <property type="entry name" value="Dihydrodipicolinate Reductase, domain 2"/>
    <property type="match status" value="1"/>
</dbReference>
<dbReference type="Pfam" id="PF01408">
    <property type="entry name" value="GFO_IDH_MocA"/>
    <property type="match status" value="1"/>
</dbReference>
<dbReference type="InterPro" id="IPR000683">
    <property type="entry name" value="Gfo/Idh/MocA-like_OxRdtase_N"/>
</dbReference>
<evidence type="ECO:0000259" key="4">
    <source>
        <dbReference type="Pfam" id="PF22725"/>
    </source>
</evidence>
<proteinExistence type="inferred from homology"/>
<sequence length="325" mass="37210">MSDIKWAVLGTGVIANEMAVALKKIGRNIYAVGNRTYSKAVDFAKKYGIEKVYDDYNDMFTDSDVDVIYITTPHNTHIEFMKKAIRNGKHILVEKSITLNSRELNEAMELAALHNVVIGEAMTIYHMPVYKKLKEILDSGRLGKVNIITMNFGSYKEYNMNNRFFNRNLAGGAMLDIGVYALSFIRYFMTEKPDKLLSQLKKAPTGVDEQAGLLLMNNDGQMATVMLSLHSKQPKRGMVSCEKGYIEIMEYPRAFEAVVTYTESGEKEWVKEGDTRDALIYELLDMEKAINGDKKCMLLDYTKDVMDMMTEFRNSWNFKYPEEEL</sequence>
<dbReference type="GO" id="GO:0016491">
    <property type="term" value="F:oxidoreductase activity"/>
    <property type="evidence" value="ECO:0007669"/>
    <property type="project" value="UniProtKB-KW"/>
</dbReference>
<keyword evidence="2" id="KW-0560">Oxidoreductase</keyword>
<dbReference type="InterPro" id="IPR055170">
    <property type="entry name" value="GFO_IDH_MocA-like_dom"/>
</dbReference>
<organism evidence="5 6">
    <name type="scientific">Eshraghiella crossota CAG:259</name>
    <dbReference type="NCBI Taxonomy" id="1263062"/>
    <lineage>
        <taxon>Bacteria</taxon>
        <taxon>Bacillati</taxon>
        <taxon>Bacillota</taxon>
        <taxon>Clostridia</taxon>
        <taxon>Lachnospirales</taxon>
        <taxon>Lachnospiraceae</taxon>
        <taxon>Eshraghiella</taxon>
    </lineage>
</organism>
<reference evidence="5" key="1">
    <citation type="submission" date="2012-11" db="EMBL/GenBank/DDBJ databases">
        <title>Dependencies among metagenomic species, viruses, plasmids and units of genetic variation.</title>
        <authorList>
            <person name="Nielsen H.B."/>
            <person name="Almeida M."/>
            <person name="Juncker A.S."/>
            <person name="Rasmussen S."/>
            <person name="Li J."/>
            <person name="Sunagawa S."/>
            <person name="Plichta D."/>
            <person name="Gautier L."/>
            <person name="Le Chatelier E."/>
            <person name="Peletier E."/>
            <person name="Bonde I."/>
            <person name="Nielsen T."/>
            <person name="Manichanh C."/>
            <person name="Arumugam M."/>
            <person name="Batto J."/>
            <person name="Santos M.B.Q.D."/>
            <person name="Blom N."/>
            <person name="Borruel N."/>
            <person name="Burgdorf K.S."/>
            <person name="Boumezbeur F."/>
            <person name="Casellas F."/>
            <person name="Dore J."/>
            <person name="Guarner F."/>
            <person name="Hansen T."/>
            <person name="Hildebrand F."/>
            <person name="Kaas R.S."/>
            <person name="Kennedy S."/>
            <person name="Kristiansen K."/>
            <person name="Kultima J.R."/>
            <person name="Leonard P."/>
            <person name="Levenez F."/>
            <person name="Lund O."/>
            <person name="Moumen B."/>
            <person name="Le Paslier D."/>
            <person name="Pons N."/>
            <person name="Pedersen O."/>
            <person name="Prifti E."/>
            <person name="Qin J."/>
            <person name="Raes J."/>
            <person name="Tap J."/>
            <person name="Tims S."/>
            <person name="Ussery D.W."/>
            <person name="Yamada T."/>
            <person name="MetaHit consortium"/>
            <person name="Renault P."/>
            <person name="Sicheritz-Ponten T."/>
            <person name="Bork P."/>
            <person name="Wang J."/>
            <person name="Brunak S."/>
            <person name="Ehrlich S.D."/>
        </authorList>
    </citation>
    <scope>NUCLEOTIDE SEQUENCE [LARGE SCALE GENOMIC DNA]</scope>
</reference>
<comment type="caution">
    <text evidence="5">The sequence shown here is derived from an EMBL/GenBank/DDBJ whole genome shotgun (WGS) entry which is preliminary data.</text>
</comment>
<dbReference type="PANTHER" id="PTHR22604">
    <property type="entry name" value="OXIDOREDUCTASES"/>
    <property type="match status" value="1"/>
</dbReference>
<feature type="domain" description="GFO/IDH/MocA-like oxidoreductase" evidence="4">
    <location>
        <begin position="130"/>
        <end position="247"/>
    </location>
</feature>